<dbReference type="Proteomes" id="UP000439983">
    <property type="component" value="Unassembled WGS sequence"/>
</dbReference>
<dbReference type="AlphaFoldDB" id="A0A6N7LJJ0"/>
<dbReference type="OrthoDB" id="8421543at2"/>
<evidence type="ECO:0000313" key="1">
    <source>
        <dbReference type="EMBL" id="MQX17947.1"/>
    </source>
</evidence>
<protein>
    <submittedName>
        <fullName evidence="1">Uncharacterized protein</fullName>
    </submittedName>
</protein>
<reference evidence="1 2" key="1">
    <citation type="journal article" date="2013" name="Genome Biol.">
        <title>Comparative genomics of the core and accessory genomes of 48 Sinorhizobium strains comprising five genospecies.</title>
        <authorList>
            <person name="Sugawara M."/>
            <person name="Epstein B."/>
            <person name="Badgley B.D."/>
            <person name="Unno T."/>
            <person name="Xu L."/>
            <person name="Reese J."/>
            <person name="Gyaneshwar P."/>
            <person name="Denny R."/>
            <person name="Mudge J."/>
            <person name="Bharti A.K."/>
            <person name="Farmer A.D."/>
            <person name="May G.D."/>
            <person name="Woodward J.E."/>
            <person name="Medigue C."/>
            <person name="Vallenet D."/>
            <person name="Lajus A."/>
            <person name="Rouy Z."/>
            <person name="Martinez-Vaz B."/>
            <person name="Tiffin P."/>
            <person name="Young N.D."/>
            <person name="Sadowsky M.J."/>
        </authorList>
    </citation>
    <scope>NUCLEOTIDE SEQUENCE [LARGE SCALE GENOMIC DNA]</scope>
    <source>
        <strain evidence="1 2">USDA4894</strain>
    </source>
</reference>
<gene>
    <name evidence="1" type="ORF">GHK62_25325</name>
</gene>
<proteinExistence type="predicted"/>
<accession>A0A6N7LJJ0</accession>
<name>A0A6N7LJJ0_SINTE</name>
<dbReference type="RefSeq" id="WP_153441784.1">
    <property type="nucleotide sequence ID" value="NZ_CP121659.1"/>
</dbReference>
<sequence length="80" mass="8805">MRYFACIGLAVAAIASGPLVHEANAQMRTGKGEYYTGVQRKPWPGYLFFWITGRDRAAALAAAESNAAGDRQPPRKSRKY</sequence>
<comment type="caution">
    <text evidence="1">The sequence shown here is derived from an EMBL/GenBank/DDBJ whole genome shotgun (WGS) entry which is preliminary data.</text>
</comment>
<dbReference type="EMBL" id="WITC01000113">
    <property type="protein sequence ID" value="MQX17947.1"/>
    <property type="molecule type" value="Genomic_DNA"/>
</dbReference>
<evidence type="ECO:0000313" key="2">
    <source>
        <dbReference type="Proteomes" id="UP000439983"/>
    </source>
</evidence>
<keyword evidence="2" id="KW-1185">Reference proteome</keyword>
<organism evidence="1 2">
    <name type="scientific">Sinorhizobium terangae</name>
    <dbReference type="NCBI Taxonomy" id="110322"/>
    <lineage>
        <taxon>Bacteria</taxon>
        <taxon>Pseudomonadati</taxon>
        <taxon>Pseudomonadota</taxon>
        <taxon>Alphaproteobacteria</taxon>
        <taxon>Hyphomicrobiales</taxon>
        <taxon>Rhizobiaceae</taxon>
        <taxon>Sinorhizobium/Ensifer group</taxon>
        <taxon>Sinorhizobium</taxon>
    </lineage>
</organism>